<reference evidence="3" key="1">
    <citation type="submission" date="2021-07" db="EMBL/GenBank/DDBJ databases">
        <title>New genus and species of the family Alcaligenaceae.</title>
        <authorList>
            <person name="Hahn M.W."/>
        </authorList>
    </citation>
    <scope>NUCLEOTIDE SEQUENCE</scope>
    <source>
        <strain evidence="3">LF4-65</strain>
    </source>
</reference>
<name>A0A953NCQ2_9BURK</name>
<dbReference type="GO" id="GO:0009432">
    <property type="term" value="P:SOS response"/>
    <property type="evidence" value="ECO:0007669"/>
    <property type="project" value="TreeGrafter"/>
</dbReference>
<dbReference type="Gene3D" id="3.40.1190.10">
    <property type="entry name" value="Mur-like, catalytic domain"/>
    <property type="match status" value="1"/>
</dbReference>
<dbReference type="InterPro" id="IPR036565">
    <property type="entry name" value="Mur-like_cat_sf"/>
</dbReference>
<feature type="domain" description="ATP-grasp" evidence="2">
    <location>
        <begin position="224"/>
        <end position="477"/>
    </location>
</feature>
<evidence type="ECO:0000259" key="2">
    <source>
        <dbReference type="PROSITE" id="PS50975"/>
    </source>
</evidence>
<keyword evidence="4" id="KW-1185">Reference proteome</keyword>
<evidence type="ECO:0000256" key="1">
    <source>
        <dbReference type="PROSITE-ProRule" id="PRU00409"/>
    </source>
</evidence>
<evidence type="ECO:0000313" key="3">
    <source>
        <dbReference type="EMBL" id="MBZ1351938.1"/>
    </source>
</evidence>
<dbReference type="RefSeq" id="WP_259662345.1">
    <property type="nucleotide sequence ID" value="NZ_JAHXRI010000025.1"/>
</dbReference>
<dbReference type="GO" id="GO:0005524">
    <property type="term" value="F:ATP binding"/>
    <property type="evidence" value="ECO:0007669"/>
    <property type="project" value="UniProtKB-UniRule"/>
</dbReference>
<comment type="caution">
    <text evidence="3">The sequence shown here is derived from an EMBL/GenBank/DDBJ whole genome shotgun (WGS) entry which is preliminary data.</text>
</comment>
<dbReference type="Pfam" id="PF18921">
    <property type="entry name" value="Cyanophycin_syn"/>
    <property type="match status" value="1"/>
</dbReference>
<dbReference type="InterPro" id="IPR005479">
    <property type="entry name" value="CPAse_ATP-bd"/>
</dbReference>
<dbReference type="InterPro" id="IPR011761">
    <property type="entry name" value="ATP-grasp"/>
</dbReference>
<evidence type="ECO:0000313" key="4">
    <source>
        <dbReference type="Proteomes" id="UP000739565"/>
    </source>
</evidence>
<dbReference type="EC" id="6.3.2.30" evidence="3"/>
<dbReference type="SUPFAM" id="SSF53623">
    <property type="entry name" value="MurD-like peptide ligases, catalytic domain"/>
    <property type="match status" value="1"/>
</dbReference>
<dbReference type="Pfam" id="PF02786">
    <property type="entry name" value="CPSase_L_D2"/>
    <property type="match status" value="1"/>
</dbReference>
<keyword evidence="3" id="KW-0436">Ligase</keyword>
<dbReference type="PROSITE" id="PS50975">
    <property type="entry name" value="ATP_GRASP"/>
    <property type="match status" value="1"/>
</dbReference>
<dbReference type="GO" id="GO:0018169">
    <property type="term" value="F:ribosomal S6-glutamic acid ligase activity"/>
    <property type="evidence" value="ECO:0007669"/>
    <property type="project" value="TreeGrafter"/>
</dbReference>
<keyword evidence="1" id="KW-0547">Nucleotide-binding</keyword>
<dbReference type="InterPro" id="IPR044019">
    <property type="entry name" value="Cyanophycin_syn_N"/>
</dbReference>
<accession>A0A953NCQ2</accession>
<dbReference type="GO" id="GO:0046872">
    <property type="term" value="F:metal ion binding"/>
    <property type="evidence" value="ECO:0007669"/>
    <property type="project" value="InterPro"/>
</dbReference>
<proteinExistence type="predicted"/>
<dbReference type="GO" id="GO:0005737">
    <property type="term" value="C:cytoplasm"/>
    <property type="evidence" value="ECO:0007669"/>
    <property type="project" value="TreeGrafter"/>
</dbReference>
<dbReference type="Proteomes" id="UP000739565">
    <property type="component" value="Unassembled WGS sequence"/>
</dbReference>
<dbReference type="EC" id="6.3.2.29" evidence="3"/>
<dbReference type="AlphaFoldDB" id="A0A953NCQ2"/>
<organism evidence="3 4">
    <name type="scientific">Zwartia hollandica</name>
    <dbReference type="NCBI Taxonomy" id="324606"/>
    <lineage>
        <taxon>Bacteria</taxon>
        <taxon>Pseudomonadati</taxon>
        <taxon>Pseudomonadota</taxon>
        <taxon>Betaproteobacteria</taxon>
        <taxon>Burkholderiales</taxon>
        <taxon>Alcaligenaceae</taxon>
        <taxon>Zwartia</taxon>
    </lineage>
</organism>
<protein>
    <submittedName>
        <fullName evidence="3">Cyanophycin synthetase</fullName>
        <ecNumber evidence="3">6.3.2.29</ecNumber>
        <ecNumber evidence="3">6.3.2.30</ecNumber>
    </submittedName>
</protein>
<dbReference type="InterPro" id="IPR013221">
    <property type="entry name" value="Mur_ligase_cen"/>
</dbReference>
<dbReference type="InterPro" id="IPR011810">
    <property type="entry name" value="Cya_phycin_syn"/>
</dbReference>
<gene>
    <name evidence="3" type="primary">cphA</name>
    <name evidence="3" type="ORF">KZZ10_14940</name>
</gene>
<sequence length="723" mass="77639">MSQRHITIQRLVNLKGPNIWTYRPVLEAWIDFGELIKLSPQRLDETYARLREALPTLLSPGAGIEASKGFAKLFENGQWTPATVEHVTLALQQLAGLPGGFGETRATDTPGLFKVVVRAWHEIVTHKALESSIALICGAVDGSVPPVGPFVDTLHTLRIKHCLGPSTACIVDAADDRDIPAIRLSAGNLLQLGYGINQRRIWTAETDNTGAIAETISRDKDLTKSLLQSCGVPVPVGQAVDSAAQAWEVAQELGLPVVVKPSDGNHGRGVFTNLSTQAEILAAYPLAEQEGSGVLVERFIAGFEHRLLIVGGKLIAAARGQYACVTGDGKSGIRTLIESQLNADPLRGREEDLPLNYIKLDSVVELEIARQGLSWESIPALGQTVVIQRNGNVAIDCTEEVHPDIASTACTAARIVGLDIAGIDLVVQDISKPLIEQQGAIVEVNAGPGLLMHLKPAVGQARQVGRDIVGYTFPPGDMARVPVVGITGTYGKSMVGKILYHLLCLHGWNTGLSTTEGLFVQRRKLHAGNSANHENARRVLLNREVQAVVLENGAKQILSEGLTYERCEVGIITNIDWDQDLSEFNIHSPLERSDVYRTQMDVVLPSGMAVLLADDPKLLALAQYCDGQVTLFSKSAATPTLVEHVAAGHRGVFIDHGQLVMAEGARRYNLCNVSAIGCTEQARNHQQICNVLAAAAAAWALGVSLELIEAGLLSFDPNTALPS</sequence>
<dbReference type="GO" id="GO:0071161">
    <property type="term" value="F:cyanophycin synthetase activity (L-arginine-adding)"/>
    <property type="evidence" value="ECO:0007669"/>
    <property type="project" value="UniProtKB-EC"/>
</dbReference>
<dbReference type="PANTHER" id="PTHR21621">
    <property type="entry name" value="RIBOSOMAL PROTEIN S6 MODIFICATION PROTEIN"/>
    <property type="match status" value="1"/>
</dbReference>
<dbReference type="SUPFAM" id="SSF56059">
    <property type="entry name" value="Glutathione synthetase ATP-binding domain-like"/>
    <property type="match status" value="1"/>
</dbReference>
<dbReference type="NCBIfam" id="NF010623">
    <property type="entry name" value="PRK14016.1"/>
    <property type="match status" value="1"/>
</dbReference>
<dbReference type="GO" id="GO:0071160">
    <property type="term" value="F:cyanophycin synthetase activity (L-aspartate-adding)"/>
    <property type="evidence" value="ECO:0007669"/>
    <property type="project" value="UniProtKB-EC"/>
</dbReference>
<dbReference type="EMBL" id="JAHXRI010000025">
    <property type="protein sequence ID" value="MBZ1351938.1"/>
    <property type="molecule type" value="Genomic_DNA"/>
</dbReference>
<dbReference type="Gene3D" id="3.30.470.20">
    <property type="entry name" value="ATP-grasp fold, B domain"/>
    <property type="match status" value="2"/>
</dbReference>
<dbReference type="Pfam" id="PF08245">
    <property type="entry name" value="Mur_ligase_M"/>
    <property type="match status" value="1"/>
</dbReference>
<keyword evidence="1" id="KW-0067">ATP-binding</keyword>
<dbReference type="PANTHER" id="PTHR21621:SF0">
    <property type="entry name" value="BETA-CITRYLGLUTAMATE SYNTHASE B-RELATED"/>
    <property type="match status" value="1"/>
</dbReference>
<dbReference type="NCBIfam" id="TIGR02068">
    <property type="entry name" value="cya_phycin_syn"/>
    <property type="match status" value="1"/>
</dbReference>